<evidence type="ECO:0000256" key="1">
    <source>
        <dbReference type="SAM" id="MobiDB-lite"/>
    </source>
</evidence>
<dbReference type="InterPro" id="IPR049233">
    <property type="entry name" value="DUF6830"/>
</dbReference>
<proteinExistence type="predicted"/>
<protein>
    <recommendedName>
        <fullName evidence="2">DUF6830 domain-containing protein</fullName>
    </recommendedName>
</protein>
<dbReference type="Proteomes" id="UP000807306">
    <property type="component" value="Unassembled WGS sequence"/>
</dbReference>
<feature type="region of interest" description="Disordered" evidence="1">
    <location>
        <begin position="88"/>
        <end position="107"/>
    </location>
</feature>
<evidence type="ECO:0000313" key="4">
    <source>
        <dbReference type="Proteomes" id="UP000807306"/>
    </source>
</evidence>
<feature type="domain" description="DUF6830" evidence="2">
    <location>
        <begin position="714"/>
        <end position="870"/>
    </location>
</feature>
<dbReference type="Pfam" id="PF18759">
    <property type="entry name" value="Plavaka"/>
    <property type="match status" value="1"/>
</dbReference>
<sequence length="998" mass="112646">MPHDPQTKKHRCPICAKGFSTRADAQNYLNQPKSACRHTFENVVHFNTHPAEASIPLHPPPPPSRGSSPSWYNLLEHTPQDMEMEIDAASSNAEDDQSPANDPLFPGTTSNSPFHCVNFPNNPNFSSIKGRAKTFMERFDEDGHAPKRKTYPYYPFASQKEWELARFLLTSGLSIAAINEFLGLEMIKGLGLSFRTAKDLRSRAEILPSGPRWVSQPMSTSTPTKKPVALYHRNALECLESLLRSPLLGNNVSFSPHQLFKGAIQLMRVYTEWLSGDASWHMQAKLPPGATLLGTVLSSDKTNITTMTGNRVAHPLLISLANIFKDFRNKASNNAFLLLALLPVPKFLHPKKKIRGVLEARLYHKCLDLVLKPLKDAARWGVLMADPEFGDPFRHPPRTANFTLALLRKISALVDPNDVEEFEKESLKHRLNGVLLPFWRDWPLSDPSIFLTPEPLHHWHKQFWDHDAKWCIYAVGGPEIDFRFSILQPRTGFQHFREGISSLKQVTGRDHRDIQRYIISIIADAVPPHFLVAIRALLDFRYLAQSPIIDDGMCRQIDKSLQLFHQYKGAIIDAGARRGKKGPIQNWEIPKLEFLQSVVSNIRLNGAPIQWSADVTEHAHISVVKEPADSGNNQAYEPQICRYLDRLDKINNFDLPTSMLVAGVDFGSSHDVEDDDEDNVDDDDNLLLSSTDDLLSVISPCGYKSSSPSRSVTDYFYRSQLLDRGLLNNAPFPKRTFRCADNVVIHLLRDPPLKWMTVEEAASTFKLPDLRPALVDYLARLQSDGFVTTVGGRRLARQDAHLPFTHIEVWKKIRIQSKAYHHPHTQLPPVTVNAEPPSSAWPQGRIDSVILSMDSTQKWPKSGMNGHIVADLCLIFRLVLPPPAFATARPLERHVSDRFLSYVKCYDIIHQSDSTTGTRGQVPEPNSSMYALKRGKRTNGDTIGDIVPLDQICALADVTPRLGQNADRRLTKETSLAFCSEFWLNKYFDKEFFYALTL</sequence>
<comment type="caution">
    <text evidence="3">The sequence shown here is derived from an EMBL/GenBank/DDBJ whole genome shotgun (WGS) entry which is preliminary data.</text>
</comment>
<dbReference type="AlphaFoldDB" id="A0A9P6EFX1"/>
<evidence type="ECO:0000313" key="3">
    <source>
        <dbReference type="EMBL" id="KAF9528315.1"/>
    </source>
</evidence>
<gene>
    <name evidence="3" type="ORF">CPB83DRAFT_767151</name>
</gene>
<feature type="region of interest" description="Disordered" evidence="1">
    <location>
        <begin position="51"/>
        <end position="71"/>
    </location>
</feature>
<dbReference type="Pfam" id="PF20722">
    <property type="entry name" value="DUF6830"/>
    <property type="match status" value="1"/>
</dbReference>
<organism evidence="3 4">
    <name type="scientific">Crepidotus variabilis</name>
    <dbReference type="NCBI Taxonomy" id="179855"/>
    <lineage>
        <taxon>Eukaryota</taxon>
        <taxon>Fungi</taxon>
        <taxon>Dikarya</taxon>
        <taxon>Basidiomycota</taxon>
        <taxon>Agaricomycotina</taxon>
        <taxon>Agaricomycetes</taxon>
        <taxon>Agaricomycetidae</taxon>
        <taxon>Agaricales</taxon>
        <taxon>Agaricineae</taxon>
        <taxon>Crepidotaceae</taxon>
        <taxon>Crepidotus</taxon>
    </lineage>
</organism>
<evidence type="ECO:0000259" key="2">
    <source>
        <dbReference type="Pfam" id="PF20722"/>
    </source>
</evidence>
<reference evidence="3" key="1">
    <citation type="submission" date="2020-11" db="EMBL/GenBank/DDBJ databases">
        <authorList>
            <consortium name="DOE Joint Genome Institute"/>
            <person name="Ahrendt S."/>
            <person name="Riley R."/>
            <person name="Andreopoulos W."/>
            <person name="Labutti K."/>
            <person name="Pangilinan J."/>
            <person name="Ruiz-Duenas F.J."/>
            <person name="Barrasa J.M."/>
            <person name="Sanchez-Garcia M."/>
            <person name="Camarero S."/>
            <person name="Miyauchi S."/>
            <person name="Serrano A."/>
            <person name="Linde D."/>
            <person name="Babiker R."/>
            <person name="Drula E."/>
            <person name="Ayuso-Fernandez I."/>
            <person name="Pacheco R."/>
            <person name="Padilla G."/>
            <person name="Ferreira P."/>
            <person name="Barriuso J."/>
            <person name="Kellner H."/>
            <person name="Castanera R."/>
            <person name="Alfaro M."/>
            <person name="Ramirez L."/>
            <person name="Pisabarro A.G."/>
            <person name="Kuo A."/>
            <person name="Tritt A."/>
            <person name="Lipzen A."/>
            <person name="He G."/>
            <person name="Yan M."/>
            <person name="Ng V."/>
            <person name="Cullen D."/>
            <person name="Martin F."/>
            <person name="Rosso M.-N."/>
            <person name="Henrissat B."/>
            <person name="Hibbett D."/>
            <person name="Martinez A.T."/>
            <person name="Grigoriev I.V."/>
        </authorList>
    </citation>
    <scope>NUCLEOTIDE SEQUENCE</scope>
    <source>
        <strain evidence="3">CBS 506.95</strain>
    </source>
</reference>
<dbReference type="OrthoDB" id="3232986at2759"/>
<accession>A0A9P6EFX1</accession>
<keyword evidence="4" id="KW-1185">Reference proteome</keyword>
<name>A0A9P6EFX1_9AGAR</name>
<dbReference type="InterPro" id="IPR041078">
    <property type="entry name" value="Plavaka"/>
</dbReference>
<dbReference type="EMBL" id="MU157854">
    <property type="protein sequence ID" value="KAF9528315.1"/>
    <property type="molecule type" value="Genomic_DNA"/>
</dbReference>